<keyword evidence="2 5" id="KW-0690">Ribosome biogenesis</keyword>
<comment type="subunit">
    <text evidence="5">Binds ribosomal protein uS19.</text>
</comment>
<dbReference type="Gene3D" id="2.40.30.60">
    <property type="entry name" value="RimM"/>
    <property type="match status" value="1"/>
</dbReference>
<keyword evidence="3 5" id="KW-0698">rRNA processing</keyword>
<feature type="domain" description="RimM N-terminal" evidence="6">
    <location>
        <begin position="16"/>
        <end position="100"/>
    </location>
</feature>
<proteinExistence type="inferred from homology"/>
<keyword evidence="9" id="KW-1185">Reference proteome</keyword>
<dbReference type="InterPro" id="IPR002676">
    <property type="entry name" value="RimM_N"/>
</dbReference>
<reference evidence="8 9" key="1">
    <citation type="submission" date="2020-04" db="EMBL/GenBank/DDBJ databases">
        <title>Knoellia sp. isolate from air conditioner.</title>
        <authorList>
            <person name="Chea S."/>
            <person name="Kim D.-U."/>
        </authorList>
    </citation>
    <scope>NUCLEOTIDE SEQUENCE [LARGE SCALE GENOMIC DNA]</scope>
    <source>
        <strain evidence="8 9">DB2414S</strain>
    </source>
</reference>
<dbReference type="GO" id="GO:0005737">
    <property type="term" value="C:cytoplasm"/>
    <property type="evidence" value="ECO:0007669"/>
    <property type="project" value="UniProtKB-SubCell"/>
</dbReference>
<comment type="domain">
    <text evidence="5">The PRC barrel domain binds ribosomal protein uS19.</text>
</comment>
<name>A0A849H6W6_9MICO</name>
<evidence type="ECO:0000256" key="1">
    <source>
        <dbReference type="ARBA" id="ARBA00022490"/>
    </source>
</evidence>
<protein>
    <recommendedName>
        <fullName evidence="5">Ribosome maturation factor RimM</fullName>
    </recommendedName>
</protein>
<evidence type="ECO:0000259" key="6">
    <source>
        <dbReference type="Pfam" id="PF01782"/>
    </source>
</evidence>
<evidence type="ECO:0000313" key="9">
    <source>
        <dbReference type="Proteomes" id="UP000588586"/>
    </source>
</evidence>
<dbReference type="PANTHER" id="PTHR33692:SF1">
    <property type="entry name" value="RIBOSOME MATURATION FACTOR RIMM"/>
    <property type="match status" value="1"/>
</dbReference>
<sequence length="189" mass="19996">MPQPPSASPARDELLVARIGKPHGLRGEVTVQVHTDDPEGRFVEGAEFRTEAAAGSGVPRTLTIASHRVHRGIWLLGFEQIPDRTGAESLRGTRLFVDADSLADDGDDDDDEGWYEDDLVGLTVVDPSGATLGTVSGLLIGTAQDLLQVTLTDGTEALIPFVEAIVPEVDVEGGRVVIDPPPGLLDLNS</sequence>
<dbReference type="SUPFAM" id="SSF50346">
    <property type="entry name" value="PRC-barrel domain"/>
    <property type="match status" value="1"/>
</dbReference>
<keyword evidence="4 5" id="KW-0143">Chaperone</keyword>
<dbReference type="InterPro" id="IPR011961">
    <property type="entry name" value="RimM"/>
</dbReference>
<evidence type="ECO:0000256" key="4">
    <source>
        <dbReference type="ARBA" id="ARBA00023186"/>
    </source>
</evidence>
<dbReference type="GO" id="GO:0043022">
    <property type="term" value="F:ribosome binding"/>
    <property type="evidence" value="ECO:0007669"/>
    <property type="project" value="InterPro"/>
</dbReference>
<dbReference type="AlphaFoldDB" id="A0A849H6W6"/>
<dbReference type="Gene3D" id="2.30.30.240">
    <property type="entry name" value="PRC-barrel domain"/>
    <property type="match status" value="1"/>
</dbReference>
<dbReference type="RefSeq" id="WP_171242581.1">
    <property type="nucleotide sequence ID" value="NZ_JABEPQ010000001.1"/>
</dbReference>
<dbReference type="SUPFAM" id="SSF50447">
    <property type="entry name" value="Translation proteins"/>
    <property type="match status" value="1"/>
</dbReference>
<dbReference type="EMBL" id="JABEPQ010000001">
    <property type="protein sequence ID" value="NNM45580.1"/>
    <property type="molecule type" value="Genomic_DNA"/>
</dbReference>
<evidence type="ECO:0000256" key="5">
    <source>
        <dbReference type="HAMAP-Rule" id="MF_00014"/>
    </source>
</evidence>
<dbReference type="Proteomes" id="UP000588586">
    <property type="component" value="Unassembled WGS sequence"/>
</dbReference>
<evidence type="ECO:0000256" key="2">
    <source>
        <dbReference type="ARBA" id="ARBA00022517"/>
    </source>
</evidence>
<dbReference type="GO" id="GO:0042274">
    <property type="term" value="P:ribosomal small subunit biogenesis"/>
    <property type="evidence" value="ECO:0007669"/>
    <property type="project" value="UniProtKB-UniRule"/>
</dbReference>
<dbReference type="NCBIfam" id="TIGR02273">
    <property type="entry name" value="16S_RimM"/>
    <property type="match status" value="1"/>
</dbReference>
<evidence type="ECO:0000313" key="8">
    <source>
        <dbReference type="EMBL" id="NNM45580.1"/>
    </source>
</evidence>
<dbReference type="InterPro" id="IPR009000">
    <property type="entry name" value="Transl_B-barrel_sf"/>
</dbReference>
<accession>A0A849H6W6</accession>
<feature type="domain" description="Ribosome maturation factor RimM PRC barrel" evidence="7">
    <location>
        <begin position="117"/>
        <end position="184"/>
    </location>
</feature>
<gene>
    <name evidence="5 8" type="primary">rimM</name>
    <name evidence="8" type="ORF">HJG52_06110</name>
</gene>
<dbReference type="PANTHER" id="PTHR33692">
    <property type="entry name" value="RIBOSOME MATURATION FACTOR RIMM"/>
    <property type="match status" value="1"/>
</dbReference>
<dbReference type="Pfam" id="PF01782">
    <property type="entry name" value="RimM"/>
    <property type="match status" value="1"/>
</dbReference>
<organism evidence="8 9">
    <name type="scientific">Knoellia koreensis</name>
    <dbReference type="NCBI Taxonomy" id="2730921"/>
    <lineage>
        <taxon>Bacteria</taxon>
        <taxon>Bacillati</taxon>
        <taxon>Actinomycetota</taxon>
        <taxon>Actinomycetes</taxon>
        <taxon>Micrococcales</taxon>
        <taxon>Intrasporangiaceae</taxon>
        <taxon>Knoellia</taxon>
    </lineage>
</organism>
<dbReference type="GO" id="GO:0005840">
    <property type="term" value="C:ribosome"/>
    <property type="evidence" value="ECO:0007669"/>
    <property type="project" value="InterPro"/>
</dbReference>
<dbReference type="HAMAP" id="MF_00014">
    <property type="entry name" value="Ribosome_mat_RimM"/>
    <property type="match status" value="1"/>
</dbReference>
<comment type="function">
    <text evidence="5">An accessory protein needed during the final step in the assembly of 30S ribosomal subunit, possibly for assembly of the head region. Essential for efficient processing of 16S rRNA. May be needed both before and after RbfA during the maturation of 16S rRNA. It has affinity for free ribosomal 30S subunits but not for 70S ribosomes.</text>
</comment>
<dbReference type="InterPro" id="IPR056792">
    <property type="entry name" value="PRC_RimM"/>
</dbReference>
<keyword evidence="1 5" id="KW-0963">Cytoplasm</keyword>
<comment type="caution">
    <text evidence="8">The sequence shown here is derived from an EMBL/GenBank/DDBJ whole genome shotgun (WGS) entry which is preliminary data.</text>
</comment>
<dbReference type="InterPro" id="IPR011033">
    <property type="entry name" value="PRC_barrel-like_sf"/>
</dbReference>
<comment type="similarity">
    <text evidence="5">Belongs to the RimM family.</text>
</comment>
<evidence type="ECO:0000256" key="3">
    <source>
        <dbReference type="ARBA" id="ARBA00022552"/>
    </source>
</evidence>
<evidence type="ECO:0000259" key="7">
    <source>
        <dbReference type="Pfam" id="PF24986"/>
    </source>
</evidence>
<comment type="subcellular location">
    <subcellularLocation>
        <location evidence="5">Cytoplasm</location>
    </subcellularLocation>
</comment>
<dbReference type="GO" id="GO:0006364">
    <property type="term" value="P:rRNA processing"/>
    <property type="evidence" value="ECO:0007669"/>
    <property type="project" value="UniProtKB-UniRule"/>
</dbReference>
<dbReference type="InterPro" id="IPR036976">
    <property type="entry name" value="RimM_N_sf"/>
</dbReference>
<dbReference type="Pfam" id="PF24986">
    <property type="entry name" value="PRC_RimM"/>
    <property type="match status" value="1"/>
</dbReference>